<feature type="transmembrane region" description="Helical" evidence="1">
    <location>
        <begin position="6"/>
        <end position="29"/>
    </location>
</feature>
<evidence type="ECO:0000313" key="2">
    <source>
        <dbReference type="EMBL" id="EJW02393.1"/>
    </source>
</evidence>
<dbReference type="Proteomes" id="UP000003163">
    <property type="component" value="Unassembled WGS sequence"/>
</dbReference>
<reference evidence="3" key="2">
    <citation type="submission" date="2015-07" db="EMBL/GenBank/DDBJ databases">
        <title>Contrasting host-pathogen interactions and genome evolution in two generalist and specialist microsporidian pathogens of mosquitoes.</title>
        <authorList>
            <consortium name="The Broad Institute Genomics Platform"/>
            <consortium name="The Broad Institute Genome Sequencing Center for Infectious Disease"/>
            <person name="Cuomo C.A."/>
            <person name="Sanscrainte N.D."/>
            <person name="Goldberg J.M."/>
            <person name="Heiman D."/>
            <person name="Young S."/>
            <person name="Zeng Q."/>
            <person name="Becnel J.J."/>
            <person name="Birren B.W."/>
        </authorList>
    </citation>
    <scope>NUCLEOTIDE SEQUENCE [LARGE SCALE GENOMIC DNA]</scope>
    <source>
        <strain evidence="3">USNM 41457</strain>
    </source>
</reference>
<keyword evidence="1" id="KW-0812">Transmembrane</keyword>
<dbReference type="HOGENOM" id="CLU_1786816_0_0_1"/>
<feature type="transmembrane region" description="Helical" evidence="1">
    <location>
        <begin position="118"/>
        <end position="142"/>
    </location>
</feature>
<keyword evidence="3" id="KW-1185">Reference proteome</keyword>
<dbReference type="AlphaFoldDB" id="J8ZRS1"/>
<accession>J8ZRS1</accession>
<name>J8ZRS1_EDHAE</name>
<proteinExistence type="predicted"/>
<protein>
    <submittedName>
        <fullName evidence="2">Uncharacterized protein</fullName>
    </submittedName>
</protein>
<evidence type="ECO:0000313" key="3">
    <source>
        <dbReference type="Proteomes" id="UP000003163"/>
    </source>
</evidence>
<reference evidence="2 3" key="1">
    <citation type="submission" date="2011-08" db="EMBL/GenBank/DDBJ databases">
        <authorList>
            <person name="Liu Z.J."/>
            <person name="Shi F.L."/>
            <person name="Lu J.Q."/>
            <person name="Li M."/>
            <person name="Wang Z.L."/>
        </authorList>
    </citation>
    <scope>NUCLEOTIDE SEQUENCE [LARGE SCALE GENOMIC DNA]</scope>
    <source>
        <strain evidence="2 3">USNM 41457</strain>
    </source>
</reference>
<dbReference type="InParanoid" id="J8ZRS1"/>
<evidence type="ECO:0000256" key="1">
    <source>
        <dbReference type="SAM" id="Phobius"/>
    </source>
</evidence>
<dbReference type="EMBL" id="AFBI03000074">
    <property type="protein sequence ID" value="EJW02393.1"/>
    <property type="molecule type" value="Genomic_DNA"/>
</dbReference>
<keyword evidence="1" id="KW-1133">Transmembrane helix</keyword>
<comment type="caution">
    <text evidence="2">The sequence shown here is derived from an EMBL/GenBank/DDBJ whole genome shotgun (WGS) entry which is preliminary data.</text>
</comment>
<gene>
    <name evidence="2" type="ORF">EDEG_03179</name>
</gene>
<keyword evidence="1" id="KW-0472">Membrane</keyword>
<sequence>MTTNILKRAFISLLLENSFVVIFSYYYYLFFRYFRIRKRHLMLSCVTTDGFWSTGIAPLNTQKICLNIKFYRTYINNLFKFIVLIFLKRNNKKLNTAYEKIKNHRSQSKRQIKLIINLYRAVSYSSSLIYLFDLCLILKVMLQTM</sequence>
<organism evidence="2 3">
    <name type="scientific">Edhazardia aedis (strain USNM 41457)</name>
    <name type="common">Microsporidian parasite</name>
    <dbReference type="NCBI Taxonomy" id="1003232"/>
    <lineage>
        <taxon>Eukaryota</taxon>
        <taxon>Fungi</taxon>
        <taxon>Fungi incertae sedis</taxon>
        <taxon>Microsporidia</taxon>
        <taxon>Edhazardia</taxon>
    </lineage>
</organism>
<dbReference type="VEuPathDB" id="MicrosporidiaDB:EDEG_03179"/>